<feature type="transmembrane region" description="Helical" evidence="6">
    <location>
        <begin position="375"/>
        <end position="397"/>
    </location>
</feature>
<feature type="domain" description="Cytochrome c" evidence="7">
    <location>
        <begin position="279"/>
        <end position="368"/>
    </location>
</feature>
<dbReference type="GO" id="GO:0009055">
    <property type="term" value="F:electron transfer activity"/>
    <property type="evidence" value="ECO:0007669"/>
    <property type="project" value="InterPro"/>
</dbReference>
<feature type="domain" description="Cytochrome c" evidence="7">
    <location>
        <begin position="166"/>
        <end position="257"/>
    </location>
</feature>
<keyword evidence="6" id="KW-0472">Membrane</keyword>
<dbReference type="Proteomes" id="UP000334340">
    <property type="component" value="Unassembled WGS sequence"/>
</dbReference>
<dbReference type="GO" id="GO:0046872">
    <property type="term" value="F:metal ion binding"/>
    <property type="evidence" value="ECO:0007669"/>
    <property type="project" value="UniProtKB-KW"/>
</dbReference>
<dbReference type="Pfam" id="PF00034">
    <property type="entry name" value="Cytochrom_C"/>
    <property type="match status" value="1"/>
</dbReference>
<organism evidence="8 9">
    <name type="scientific">Candidatus Methylomirabilis lanthanidiphila</name>
    <dbReference type="NCBI Taxonomy" id="2211376"/>
    <lineage>
        <taxon>Bacteria</taxon>
        <taxon>Candidatus Methylomirabilota</taxon>
        <taxon>Candidatus Methylomirabilia</taxon>
        <taxon>Candidatus Methylomirabilales</taxon>
        <taxon>Candidatus Methylomirabilaceae</taxon>
        <taxon>Candidatus Methylomirabilis</taxon>
    </lineage>
</organism>
<evidence type="ECO:0000256" key="6">
    <source>
        <dbReference type="SAM" id="Phobius"/>
    </source>
</evidence>
<name>A0A564ZLK5_9BACT</name>
<keyword evidence="6" id="KW-0812">Transmembrane</keyword>
<gene>
    <name evidence="8" type="ORF">MELA_02380</name>
</gene>
<protein>
    <submittedName>
        <fullName evidence="8">Cytochrome c</fullName>
    </submittedName>
</protein>
<reference evidence="8 9" key="1">
    <citation type="submission" date="2019-07" db="EMBL/GenBank/DDBJ databases">
        <authorList>
            <person name="Cremers G."/>
        </authorList>
    </citation>
    <scope>NUCLEOTIDE SEQUENCE [LARGE SCALE GENOMIC DNA]</scope>
</reference>
<dbReference type="InterPro" id="IPR009056">
    <property type="entry name" value="Cyt_c-like_dom"/>
</dbReference>
<evidence type="ECO:0000313" key="8">
    <source>
        <dbReference type="EMBL" id="VUZ85986.1"/>
    </source>
</evidence>
<evidence type="ECO:0000256" key="2">
    <source>
        <dbReference type="ARBA" id="ARBA00022723"/>
    </source>
</evidence>
<evidence type="ECO:0000256" key="3">
    <source>
        <dbReference type="ARBA" id="ARBA00023004"/>
    </source>
</evidence>
<dbReference type="SUPFAM" id="SSF46626">
    <property type="entry name" value="Cytochrome c"/>
    <property type="match status" value="3"/>
</dbReference>
<keyword evidence="9" id="KW-1185">Reference proteome</keyword>
<evidence type="ECO:0000313" key="9">
    <source>
        <dbReference type="Proteomes" id="UP000334340"/>
    </source>
</evidence>
<sequence>MIGPQRRSLVGVRVSLLLTALIILFAAVAAATTPPPSQSLLALGKVTYAQECAACHGTDGHGKGIAAALMDIKPRDFVAAKYRLVSTWERLPTDEDLFNTITRGLPGTAMPSWKHLSERQRWGLVYYVKSFATTPISVRPQQPPAPDGSGGEGIVTVPPEPVYDAAAEKRARELYNDGCASCHGPTGKGDGVQEQKDEDGLPTHPRDLTEAVFKGSPDPESLYRRIITGMPGTPMPMSDWALGKDAWDLVHYVLSLSTPAQREAATVWTPSELVELPLGDLDIGKSLLTGGRRLTNRGPSCRACHSVSGIGALGGGVLGPDLTNAYHKFGAAMIKWPEHVAPMKPIYTGKPLTDEEKGHLLAFFRTGIGRATDQIYQLTGIGAIGAVVLFLIIHWIWRNRGREVRRTMYQRSYQDRGGIV</sequence>
<evidence type="ECO:0000256" key="5">
    <source>
        <dbReference type="SAM" id="MobiDB-lite"/>
    </source>
</evidence>
<evidence type="ECO:0000256" key="4">
    <source>
        <dbReference type="PROSITE-ProRule" id="PRU00433"/>
    </source>
</evidence>
<dbReference type="PROSITE" id="PS51007">
    <property type="entry name" value="CYTC"/>
    <property type="match status" value="3"/>
</dbReference>
<keyword evidence="2 4" id="KW-0479">Metal-binding</keyword>
<dbReference type="AlphaFoldDB" id="A0A564ZLK5"/>
<evidence type="ECO:0000256" key="1">
    <source>
        <dbReference type="ARBA" id="ARBA00022617"/>
    </source>
</evidence>
<feature type="compositionally biased region" description="Basic and acidic residues" evidence="5">
    <location>
        <begin position="191"/>
        <end position="209"/>
    </location>
</feature>
<dbReference type="Gene3D" id="1.10.760.10">
    <property type="entry name" value="Cytochrome c-like domain"/>
    <property type="match status" value="3"/>
</dbReference>
<evidence type="ECO:0000259" key="7">
    <source>
        <dbReference type="PROSITE" id="PS51007"/>
    </source>
</evidence>
<dbReference type="Pfam" id="PF13442">
    <property type="entry name" value="Cytochrome_CBB3"/>
    <property type="match status" value="1"/>
</dbReference>
<dbReference type="EMBL" id="CABIKM010000039">
    <property type="protein sequence ID" value="VUZ85986.1"/>
    <property type="molecule type" value="Genomic_DNA"/>
</dbReference>
<dbReference type="InterPro" id="IPR050597">
    <property type="entry name" value="Cytochrome_c_Oxidase_Subunit"/>
</dbReference>
<dbReference type="PANTHER" id="PTHR33751">
    <property type="entry name" value="CBB3-TYPE CYTOCHROME C OXIDASE SUBUNIT FIXP"/>
    <property type="match status" value="1"/>
</dbReference>
<keyword evidence="1 4" id="KW-0349">Heme</keyword>
<dbReference type="InterPro" id="IPR036909">
    <property type="entry name" value="Cyt_c-like_dom_sf"/>
</dbReference>
<feature type="domain" description="Cytochrome c" evidence="7">
    <location>
        <begin position="39"/>
        <end position="132"/>
    </location>
</feature>
<accession>A0A564ZLK5</accession>
<keyword evidence="6" id="KW-1133">Transmembrane helix</keyword>
<feature type="region of interest" description="Disordered" evidence="5">
    <location>
        <begin position="183"/>
        <end position="215"/>
    </location>
</feature>
<dbReference type="PANTHER" id="PTHR33751:SF1">
    <property type="entry name" value="CBB3-TYPE CYTOCHROME C OXIDASE SUBUNIT FIXP"/>
    <property type="match status" value="1"/>
</dbReference>
<keyword evidence="3 4" id="KW-0408">Iron</keyword>
<dbReference type="GO" id="GO:0020037">
    <property type="term" value="F:heme binding"/>
    <property type="evidence" value="ECO:0007669"/>
    <property type="project" value="InterPro"/>
</dbReference>
<proteinExistence type="predicted"/>